<sequence length="117" mass="13122">MSRKDSSLDTPYSTSEGSLDSTDRSRYVSEGESVTSNSIRFLSGLGLPRGKPLFKSLRSLARLMRNEIYLRKKNTNKMGKKSISNYCLRKVSVSVVRHFPPGCGRGVALVSKEEFER</sequence>
<evidence type="ECO:0000313" key="3">
    <source>
        <dbReference type="Proteomes" id="UP000026915"/>
    </source>
</evidence>
<feature type="compositionally biased region" description="Polar residues" evidence="1">
    <location>
        <begin position="8"/>
        <end position="20"/>
    </location>
</feature>
<evidence type="ECO:0000313" key="2">
    <source>
        <dbReference type="EMBL" id="EOY26471.1"/>
    </source>
</evidence>
<dbReference type="EMBL" id="CM001884">
    <property type="protein sequence ID" value="EOY26471.1"/>
    <property type="molecule type" value="Genomic_DNA"/>
</dbReference>
<dbReference type="Proteomes" id="UP000026915">
    <property type="component" value="Chromosome 6"/>
</dbReference>
<evidence type="ECO:0000256" key="1">
    <source>
        <dbReference type="SAM" id="MobiDB-lite"/>
    </source>
</evidence>
<feature type="region of interest" description="Disordered" evidence="1">
    <location>
        <begin position="1"/>
        <end position="34"/>
    </location>
</feature>
<keyword evidence="3" id="KW-1185">Reference proteome</keyword>
<protein>
    <submittedName>
        <fullName evidence="2">Uncharacterized protein</fullName>
    </submittedName>
</protein>
<name>A0A061GA65_THECC</name>
<organism evidence="2 3">
    <name type="scientific">Theobroma cacao</name>
    <name type="common">Cacao</name>
    <name type="synonym">Cocoa</name>
    <dbReference type="NCBI Taxonomy" id="3641"/>
    <lineage>
        <taxon>Eukaryota</taxon>
        <taxon>Viridiplantae</taxon>
        <taxon>Streptophyta</taxon>
        <taxon>Embryophyta</taxon>
        <taxon>Tracheophyta</taxon>
        <taxon>Spermatophyta</taxon>
        <taxon>Magnoliopsida</taxon>
        <taxon>eudicotyledons</taxon>
        <taxon>Gunneridae</taxon>
        <taxon>Pentapetalae</taxon>
        <taxon>rosids</taxon>
        <taxon>malvids</taxon>
        <taxon>Malvales</taxon>
        <taxon>Malvaceae</taxon>
        <taxon>Byttnerioideae</taxon>
        <taxon>Theobroma</taxon>
    </lineage>
</organism>
<proteinExistence type="predicted"/>
<dbReference type="AlphaFoldDB" id="A0A061GA65"/>
<dbReference type="InParanoid" id="A0A061GA65"/>
<accession>A0A061GA65</accession>
<reference evidence="2 3" key="1">
    <citation type="journal article" date="2013" name="Genome Biol.">
        <title>The genome sequence of the most widely cultivated cacao type and its use to identify candidate genes regulating pod color.</title>
        <authorList>
            <person name="Motamayor J.C."/>
            <person name="Mockaitis K."/>
            <person name="Schmutz J."/>
            <person name="Haiminen N."/>
            <person name="Iii D.L."/>
            <person name="Cornejo O."/>
            <person name="Findley S.D."/>
            <person name="Zheng P."/>
            <person name="Utro F."/>
            <person name="Royaert S."/>
            <person name="Saski C."/>
            <person name="Jenkins J."/>
            <person name="Podicheti R."/>
            <person name="Zhao M."/>
            <person name="Scheffler B.E."/>
            <person name="Stack J.C."/>
            <person name="Feltus F.A."/>
            <person name="Mustiga G.M."/>
            <person name="Amores F."/>
            <person name="Phillips W."/>
            <person name="Marelli J.P."/>
            <person name="May G.D."/>
            <person name="Shapiro H."/>
            <person name="Ma J."/>
            <person name="Bustamante C.D."/>
            <person name="Schnell R.J."/>
            <person name="Main D."/>
            <person name="Gilbert D."/>
            <person name="Parida L."/>
            <person name="Kuhn D.N."/>
        </authorList>
    </citation>
    <scope>NUCLEOTIDE SEQUENCE [LARGE SCALE GENOMIC DNA]</scope>
    <source>
        <strain evidence="3">cv. Matina 1-6</strain>
    </source>
</reference>
<dbReference type="HOGENOM" id="CLU_100790_1_0_1"/>
<gene>
    <name evidence="2" type="ORF">TCM_028202</name>
</gene>
<dbReference type="Gramene" id="EOY26471">
    <property type="protein sequence ID" value="EOY26471"/>
    <property type="gene ID" value="TCM_028202"/>
</dbReference>